<comment type="caution">
    <text evidence="2">The sequence shown here is derived from an EMBL/GenBank/DDBJ whole genome shotgun (WGS) entry which is preliminary data.</text>
</comment>
<evidence type="ECO:0000313" key="3">
    <source>
        <dbReference type="Proteomes" id="UP000003085"/>
    </source>
</evidence>
<evidence type="ECO:0000256" key="1">
    <source>
        <dbReference type="SAM" id="SignalP"/>
    </source>
</evidence>
<gene>
    <name evidence="2" type="ORF">HMP0015_2920</name>
</gene>
<accession>D4XT78</accession>
<dbReference type="AlphaFoldDB" id="D4XT78"/>
<dbReference type="HOGENOM" id="CLU_1536820_0_0_6"/>
<feature type="signal peptide" evidence="1">
    <location>
        <begin position="1"/>
        <end position="24"/>
    </location>
</feature>
<organism evidence="2 3">
    <name type="scientific">Acinetobacter haemolyticus ATCC 19194</name>
    <dbReference type="NCBI Taxonomy" id="707232"/>
    <lineage>
        <taxon>Bacteria</taxon>
        <taxon>Pseudomonadati</taxon>
        <taxon>Pseudomonadota</taxon>
        <taxon>Gammaproteobacteria</taxon>
        <taxon>Moraxellales</taxon>
        <taxon>Moraxellaceae</taxon>
        <taxon>Acinetobacter</taxon>
    </lineage>
</organism>
<evidence type="ECO:0000313" key="2">
    <source>
        <dbReference type="EMBL" id="EFF81607.1"/>
    </source>
</evidence>
<evidence type="ECO:0008006" key="4">
    <source>
        <dbReference type="Google" id="ProtNLM"/>
    </source>
</evidence>
<protein>
    <recommendedName>
        <fullName evidence="4">Lipoprotein</fullName>
    </recommendedName>
</protein>
<proteinExistence type="predicted"/>
<dbReference type="Proteomes" id="UP000003085">
    <property type="component" value="Unassembled WGS sequence"/>
</dbReference>
<name>D4XT78_ACIHA</name>
<keyword evidence="1" id="KW-0732">Signal</keyword>
<dbReference type="EMBL" id="ADMT01000218">
    <property type="protein sequence ID" value="EFF81607.1"/>
    <property type="molecule type" value="Genomic_DNA"/>
</dbReference>
<sequence>MFFIKPLQKLNIFNLFICCFFLSACDLSTKKEAQSLKGFNSDGFENFKIGNDSDDLTEVEDSRIDNCYMAVDQSNNDIEYQVIDNKISVISTMQHGRTTYEGIAVGDLEKRIYGEKHKNGVLDKRKNPYGNPEKDYSIIYWNDDNKKLGTRYDIEDGVIMGIKVGDHNLTLMEGCA</sequence>
<feature type="chain" id="PRO_5003067759" description="Lipoprotein" evidence="1">
    <location>
        <begin position="25"/>
        <end position="176"/>
    </location>
</feature>
<dbReference type="RefSeq" id="WP_004640679.1">
    <property type="nucleotide sequence ID" value="NZ_GG770435.1"/>
</dbReference>
<dbReference type="PROSITE" id="PS51257">
    <property type="entry name" value="PROKAR_LIPOPROTEIN"/>
    <property type="match status" value="1"/>
</dbReference>
<reference evidence="3" key="1">
    <citation type="submission" date="2010-03" db="EMBL/GenBank/DDBJ databases">
        <title>Complete sequence of Mobiluncus curtisii ATCC 43063.</title>
        <authorList>
            <person name="Muzny D."/>
            <person name="Qin X."/>
            <person name="Deng J."/>
            <person name="Jiang H."/>
            <person name="Liu Y."/>
            <person name="Qu J."/>
            <person name="Song X.-Z."/>
            <person name="Zhang L."/>
            <person name="Thornton R."/>
            <person name="Coyle M."/>
            <person name="Francisco L."/>
            <person name="Jackson L."/>
            <person name="Javaid M."/>
            <person name="Korchina V."/>
            <person name="Kovar C."/>
            <person name="Mata R."/>
            <person name="Mathew T."/>
            <person name="Ngo R."/>
            <person name="Nguyen L."/>
            <person name="Nguyen N."/>
            <person name="Okwuonu G."/>
            <person name="Ongeri F."/>
            <person name="Pham C."/>
            <person name="Simmons D."/>
            <person name="Wilczek-Boney K."/>
            <person name="Hale W."/>
            <person name="Jakkamsetti A."/>
            <person name="Pham P."/>
            <person name="Ruth R."/>
            <person name="San Lucas F."/>
            <person name="Warren J."/>
            <person name="Zhang J."/>
            <person name="Zhao Z."/>
            <person name="Zhou C."/>
            <person name="Zhu D."/>
            <person name="Lee S."/>
            <person name="Bess C."/>
            <person name="Blankenburg K."/>
            <person name="Forbes L."/>
            <person name="Fu Q."/>
            <person name="Gubbala S."/>
            <person name="Hirani K."/>
            <person name="Jayaseelan J.C."/>
            <person name="Lara F."/>
            <person name="Munidasa M."/>
            <person name="Palculict T."/>
            <person name="Patil S."/>
            <person name="Pu L.-L."/>
            <person name="Saada N."/>
            <person name="Tang L."/>
            <person name="Weissenberger G."/>
            <person name="Zhu Y."/>
            <person name="Hemphill L."/>
            <person name="Shang Y."/>
            <person name="Youmans B."/>
            <person name="Ayvaz T."/>
            <person name="Ross M."/>
            <person name="Santibanez J."/>
            <person name="Aqrawi P."/>
            <person name="Gross S."/>
            <person name="Joshi V."/>
            <person name="Fowler G."/>
            <person name="Nazareth L."/>
            <person name="Reid J."/>
            <person name="Worley K."/>
            <person name="Petrosino J."/>
            <person name="Highlander S."/>
            <person name="Gibbs R."/>
            <person name="Gibbs R."/>
        </authorList>
    </citation>
    <scope>NUCLEOTIDE SEQUENCE [LARGE SCALE GENOMIC DNA]</scope>
    <source>
        <strain evidence="3">ATCC 19194</strain>
    </source>
</reference>